<evidence type="ECO:0000313" key="1">
    <source>
        <dbReference type="EMBL" id="MFC4410618.1"/>
    </source>
</evidence>
<dbReference type="Proteomes" id="UP001595817">
    <property type="component" value="Unassembled WGS sequence"/>
</dbReference>
<dbReference type="RefSeq" id="WP_378154662.1">
    <property type="nucleotide sequence ID" value="NZ_JBHSEC010000019.1"/>
</dbReference>
<keyword evidence="2" id="KW-1185">Reference proteome</keyword>
<name>A0ABV8X3W5_9LACT</name>
<dbReference type="Pfam" id="PF14137">
    <property type="entry name" value="DUF4304"/>
    <property type="match status" value="1"/>
</dbReference>
<dbReference type="InterPro" id="IPR025412">
    <property type="entry name" value="DUF4304"/>
</dbReference>
<organism evidence="1 2">
    <name type="scientific">Chungangia koreensis</name>
    <dbReference type="NCBI Taxonomy" id="752657"/>
    <lineage>
        <taxon>Bacteria</taxon>
        <taxon>Bacillati</taxon>
        <taxon>Bacillota</taxon>
        <taxon>Bacilli</taxon>
        <taxon>Lactobacillales</taxon>
        <taxon>Chungangia</taxon>
    </lineage>
</organism>
<gene>
    <name evidence="1" type="ORF">ACFOZY_09355</name>
</gene>
<protein>
    <submittedName>
        <fullName evidence="1">DUF4304 domain-containing protein</fullName>
    </submittedName>
</protein>
<accession>A0ABV8X3W5</accession>
<comment type="caution">
    <text evidence="1">The sequence shown here is derived from an EMBL/GenBank/DDBJ whole genome shotgun (WGS) entry which is preliminary data.</text>
</comment>
<proteinExistence type="predicted"/>
<dbReference type="EMBL" id="JBHSEC010000019">
    <property type="protein sequence ID" value="MFC4410618.1"/>
    <property type="molecule type" value="Genomic_DNA"/>
</dbReference>
<reference evidence="2" key="1">
    <citation type="journal article" date="2019" name="Int. J. Syst. Evol. Microbiol.">
        <title>The Global Catalogue of Microorganisms (GCM) 10K type strain sequencing project: providing services to taxonomists for standard genome sequencing and annotation.</title>
        <authorList>
            <consortium name="The Broad Institute Genomics Platform"/>
            <consortium name="The Broad Institute Genome Sequencing Center for Infectious Disease"/>
            <person name="Wu L."/>
            <person name="Ma J."/>
        </authorList>
    </citation>
    <scope>NUCLEOTIDE SEQUENCE [LARGE SCALE GENOMIC DNA]</scope>
    <source>
        <strain evidence="2">CCUG 59778</strain>
    </source>
</reference>
<sequence>MNDFLKTVKTFLGEYGFKKRGSGFWRIENEIYYLIDFQRSSFGDYFFVNLCIHPLGLPELVTNQLLINEKPKNYECILRQRIEQIVSPQEFKRLNKGMLSLSDKDSIDCLFEVLSKEVIEWFNLWGSYEKLAMVDESEVMNKLTVIPLLKTKTYFLIKTYCNYRIGEIKSAKIYLQKFDDEKVDGMDFTHITRHLANLI</sequence>
<evidence type="ECO:0000313" key="2">
    <source>
        <dbReference type="Proteomes" id="UP001595817"/>
    </source>
</evidence>